<reference evidence="1 2" key="1">
    <citation type="journal article" date="2018" name="New Phytol.">
        <title>Phylogenomics of Endogonaceae and evolution of mycorrhizas within Mucoromycota.</title>
        <authorList>
            <person name="Chang Y."/>
            <person name="Desiro A."/>
            <person name="Na H."/>
            <person name="Sandor L."/>
            <person name="Lipzen A."/>
            <person name="Clum A."/>
            <person name="Barry K."/>
            <person name="Grigoriev I.V."/>
            <person name="Martin F.M."/>
            <person name="Stajich J.E."/>
            <person name="Smith M.E."/>
            <person name="Bonito G."/>
            <person name="Spatafora J.W."/>
        </authorList>
    </citation>
    <scope>NUCLEOTIDE SEQUENCE [LARGE SCALE GENOMIC DNA]</scope>
    <source>
        <strain evidence="1 2">GMNB39</strain>
    </source>
</reference>
<evidence type="ECO:0000313" key="1">
    <source>
        <dbReference type="EMBL" id="RUP46629.1"/>
    </source>
</evidence>
<dbReference type="EMBL" id="RBNI01005528">
    <property type="protein sequence ID" value="RUP46629.1"/>
    <property type="molecule type" value="Genomic_DNA"/>
</dbReference>
<gene>
    <name evidence="1" type="ORF">BC936DRAFT_146704</name>
</gene>
<organism evidence="1 2">
    <name type="scientific">Jimgerdemannia flammicorona</name>
    <dbReference type="NCBI Taxonomy" id="994334"/>
    <lineage>
        <taxon>Eukaryota</taxon>
        <taxon>Fungi</taxon>
        <taxon>Fungi incertae sedis</taxon>
        <taxon>Mucoromycota</taxon>
        <taxon>Mucoromycotina</taxon>
        <taxon>Endogonomycetes</taxon>
        <taxon>Endogonales</taxon>
        <taxon>Endogonaceae</taxon>
        <taxon>Jimgerdemannia</taxon>
    </lineage>
</organism>
<dbReference type="AlphaFoldDB" id="A0A433D706"/>
<dbReference type="Proteomes" id="UP000268093">
    <property type="component" value="Unassembled WGS sequence"/>
</dbReference>
<evidence type="ECO:0000313" key="2">
    <source>
        <dbReference type="Proteomes" id="UP000268093"/>
    </source>
</evidence>
<sequence length="266" mass="29041">MQVLLRHPPRVLIDSTVGHDLRGVGVIPAPLCAVVALRGFERIPIVMGDTGVRSESVVLTLGVARGGFLSELMTNIDLAIFSRLRFVVYGNADTGGAAAAAWILDDGPGFLLSRAIDLGFGRGSIVFLIIRLVAGLTLSLPSLFPGFIPLRFPDQVNIVPLPRCQYGRLRLDVNPPNSLLGSPTCSRSPATVVFCGWRWVRAREAGRHRHRRSPRRWPITGHWSCVSSMSGRHLFWRDGGIYRDSVNGDGSGEVGLSHGSQWGLWM</sequence>
<name>A0A433D706_9FUNG</name>
<comment type="caution">
    <text evidence="1">The sequence shown here is derived from an EMBL/GenBank/DDBJ whole genome shotgun (WGS) entry which is preliminary data.</text>
</comment>
<accession>A0A433D706</accession>
<keyword evidence="2" id="KW-1185">Reference proteome</keyword>
<protein>
    <submittedName>
        <fullName evidence="1">Uncharacterized protein</fullName>
    </submittedName>
</protein>
<proteinExistence type="predicted"/>